<evidence type="ECO:0000256" key="3">
    <source>
        <dbReference type="SAM" id="Phobius"/>
    </source>
</evidence>
<comment type="caution">
    <text evidence="5">The sequence shown here is derived from an EMBL/GenBank/DDBJ whole genome shotgun (WGS) entry which is preliminary data.</text>
</comment>
<feature type="compositionally biased region" description="Pro residues" evidence="2">
    <location>
        <begin position="157"/>
        <end position="172"/>
    </location>
</feature>
<feature type="compositionally biased region" description="Low complexity" evidence="2">
    <location>
        <begin position="80"/>
        <end position="89"/>
    </location>
</feature>
<dbReference type="Proteomes" id="UP000287166">
    <property type="component" value="Unassembled WGS sequence"/>
</dbReference>
<dbReference type="OrthoDB" id="4781at2759"/>
<dbReference type="GeneID" id="38781219"/>
<dbReference type="GO" id="GO:0004553">
    <property type="term" value="F:hydrolase activity, hydrolyzing O-glycosyl compounds"/>
    <property type="evidence" value="ECO:0007669"/>
    <property type="project" value="InterPro"/>
</dbReference>
<dbReference type="Pfam" id="PF00722">
    <property type="entry name" value="Glyco_hydro_16"/>
    <property type="match status" value="1"/>
</dbReference>
<reference evidence="5 6" key="1">
    <citation type="journal article" date="2018" name="Sci. Rep.">
        <title>Genome sequence of the cauliflower mushroom Sparassis crispa (Hanabiratake) and its association with beneficial usage.</title>
        <authorList>
            <person name="Kiyama R."/>
            <person name="Furutani Y."/>
            <person name="Kawaguchi K."/>
            <person name="Nakanishi T."/>
        </authorList>
    </citation>
    <scope>NUCLEOTIDE SEQUENCE [LARGE SCALE GENOMIC DNA]</scope>
</reference>
<dbReference type="GO" id="GO:0005975">
    <property type="term" value="P:carbohydrate metabolic process"/>
    <property type="evidence" value="ECO:0007669"/>
    <property type="project" value="InterPro"/>
</dbReference>
<accession>A0A401GQ25</accession>
<dbReference type="STRING" id="139825.A0A401GQ25"/>
<dbReference type="EMBL" id="BFAD01000006">
    <property type="protein sequence ID" value="GBE84302.1"/>
    <property type="molecule type" value="Genomic_DNA"/>
</dbReference>
<feature type="transmembrane region" description="Helical" evidence="3">
    <location>
        <begin position="467"/>
        <end position="491"/>
    </location>
</feature>
<dbReference type="PANTHER" id="PTHR10963:SF55">
    <property type="entry name" value="GLYCOSIDE HYDROLASE FAMILY 16 PROTEIN"/>
    <property type="match status" value="1"/>
</dbReference>
<feature type="domain" description="GH16" evidence="4">
    <location>
        <begin position="498"/>
        <end position="845"/>
    </location>
</feature>
<evidence type="ECO:0000313" key="6">
    <source>
        <dbReference type="Proteomes" id="UP000287166"/>
    </source>
</evidence>
<organism evidence="5 6">
    <name type="scientific">Sparassis crispa</name>
    <dbReference type="NCBI Taxonomy" id="139825"/>
    <lineage>
        <taxon>Eukaryota</taxon>
        <taxon>Fungi</taxon>
        <taxon>Dikarya</taxon>
        <taxon>Basidiomycota</taxon>
        <taxon>Agaricomycotina</taxon>
        <taxon>Agaricomycetes</taxon>
        <taxon>Polyporales</taxon>
        <taxon>Sparassidaceae</taxon>
        <taxon>Sparassis</taxon>
    </lineage>
</organism>
<proteinExistence type="inferred from homology"/>
<dbReference type="InterPro" id="IPR000757">
    <property type="entry name" value="Beta-glucanase-like"/>
</dbReference>
<keyword evidence="3" id="KW-1133">Transmembrane helix</keyword>
<dbReference type="RefSeq" id="XP_027615215.1">
    <property type="nucleotide sequence ID" value="XM_027759414.1"/>
</dbReference>
<name>A0A401GQ25_9APHY</name>
<dbReference type="Gene3D" id="2.60.120.200">
    <property type="match status" value="1"/>
</dbReference>
<keyword evidence="6" id="KW-1185">Reference proteome</keyword>
<gene>
    <name evidence="5" type="ORF">SCP_0602800</name>
</gene>
<keyword evidence="5" id="KW-0378">Hydrolase</keyword>
<dbReference type="PROSITE" id="PS51762">
    <property type="entry name" value="GH16_2"/>
    <property type="match status" value="1"/>
</dbReference>
<evidence type="ECO:0000256" key="2">
    <source>
        <dbReference type="SAM" id="MobiDB-lite"/>
    </source>
</evidence>
<feature type="region of interest" description="Disordered" evidence="2">
    <location>
        <begin position="20"/>
        <end position="272"/>
    </location>
</feature>
<protein>
    <submittedName>
        <fullName evidence="5">Glycoside hydrolase family 16 protein</fullName>
    </submittedName>
</protein>
<evidence type="ECO:0000259" key="4">
    <source>
        <dbReference type="PROSITE" id="PS51762"/>
    </source>
</evidence>
<feature type="compositionally biased region" description="Low complexity" evidence="2">
    <location>
        <begin position="193"/>
        <end position="213"/>
    </location>
</feature>
<keyword evidence="3" id="KW-0812">Transmembrane</keyword>
<dbReference type="InterPro" id="IPR050546">
    <property type="entry name" value="Glycosyl_Hydrlase_16"/>
</dbReference>
<dbReference type="AlphaFoldDB" id="A0A401GQ25"/>
<feature type="compositionally biased region" description="Low complexity" evidence="2">
    <location>
        <begin position="25"/>
        <end position="44"/>
    </location>
</feature>
<dbReference type="PANTHER" id="PTHR10963">
    <property type="entry name" value="GLYCOSYL HYDROLASE-RELATED"/>
    <property type="match status" value="1"/>
</dbReference>
<feature type="compositionally biased region" description="Basic residues" evidence="2">
    <location>
        <begin position="178"/>
        <end position="188"/>
    </location>
</feature>
<dbReference type="InParanoid" id="A0A401GQ25"/>
<dbReference type="SUPFAM" id="SSF49899">
    <property type="entry name" value="Concanavalin A-like lectins/glucanases"/>
    <property type="match status" value="1"/>
</dbReference>
<sequence>MASRNRESYPSRSVYSSADAYRALPSAPSPSTAHAHAQSSSPTSSDEDALLPAPPSPPMHAALATAFVRTRARSRRDSGAPAAAPSVPAQRDIDEEPAPPRPLSKDVSHPLSPPRPPFVADGDRRSSGTSSADTLDLEPASDSDASASAGPAARGTQPPPVAAPVASPPGAGPVPRAVRARNHHRRRSSMANEYSYAAPAPASEESASSPSSSQPHGAPADTPPGSVYSPPGAHRAPPSAYPFPFQSHPGNPDPGTPIPGRRSLESLRRSASFGSAAISPPFAVGTSYPQGYAQLPPIGASTSDLGELGRPYAPFMEGNARSATPPSPIASQSQLYRASAAAAAAGAGSAGLYSDPNARAMRPNFLSPASRPGSSLWSPPSYPSIPYAYPPSGSYTALPGARTGTHTPTGGSTYGGYGSGSGSASGYPELHAALRKAKKPMRSHALAAKLTAEEKPWLKERDRAGRAAWWMTFCMMWLGVAGAAVFIYFGYTDVMLLPDSELCPVWSDEFDSLDLTNTWTADVELGGFGNGEFQMTTTDSKNLYVNNGELYIMPTLTSDEIGEGSVLDGYTYPLQGCTTDNATACSATSSNSSGTVVNPVQSARISTINSHSIRYGRVEVSAKLPAGDWLWPAIWMMPVQSVYGPWPLSGEIDIMEARGNGLAYTAQGSNYVRSTLNYGPLPGLLTTIFGWWTQKRASFGAAFHVYTLEWTPDFMRFSVDTRLRAMIALNTGGRGGKSFWARGAYPATAHNGSDTLVAVPDPWGSSGGASAPFDQNFYVILDLAVGGTSGWFPDNVGGKPWYDGSAEAMREFALAQGEWAATWPASADDRAFRVDYVRMWQWKPEGC</sequence>
<evidence type="ECO:0000256" key="1">
    <source>
        <dbReference type="ARBA" id="ARBA00006865"/>
    </source>
</evidence>
<comment type="similarity">
    <text evidence="1">Belongs to the glycosyl hydrolase 16 family.</text>
</comment>
<dbReference type="InterPro" id="IPR013320">
    <property type="entry name" value="ConA-like_dom_sf"/>
</dbReference>
<keyword evidence="3" id="KW-0472">Membrane</keyword>
<feature type="compositionally biased region" description="Low complexity" evidence="2">
    <location>
        <begin position="142"/>
        <end position="153"/>
    </location>
</feature>
<evidence type="ECO:0000313" key="5">
    <source>
        <dbReference type="EMBL" id="GBE84302.1"/>
    </source>
</evidence>